<evidence type="ECO:0000313" key="3">
    <source>
        <dbReference type="Proteomes" id="UP000319818"/>
    </source>
</evidence>
<evidence type="ECO:0000256" key="1">
    <source>
        <dbReference type="SAM" id="SignalP"/>
    </source>
</evidence>
<dbReference type="AlphaFoldDB" id="A0A543GBN1"/>
<dbReference type="Proteomes" id="UP000319818">
    <property type="component" value="Unassembled WGS sequence"/>
</dbReference>
<feature type="chain" id="PRO_5021984340" description="Peptidase inhibitor family I36" evidence="1">
    <location>
        <begin position="30"/>
        <end position="122"/>
    </location>
</feature>
<evidence type="ECO:0000313" key="2">
    <source>
        <dbReference type="EMBL" id="TQM43414.1"/>
    </source>
</evidence>
<organism evidence="2 3">
    <name type="scientific">Pseudonocardia cypriaca</name>
    <dbReference type="NCBI Taxonomy" id="882449"/>
    <lineage>
        <taxon>Bacteria</taxon>
        <taxon>Bacillati</taxon>
        <taxon>Actinomycetota</taxon>
        <taxon>Actinomycetes</taxon>
        <taxon>Pseudonocardiales</taxon>
        <taxon>Pseudonocardiaceae</taxon>
        <taxon>Pseudonocardia</taxon>
    </lineage>
</organism>
<accession>A0A543GBN1</accession>
<gene>
    <name evidence="2" type="ORF">FB388_0760</name>
</gene>
<sequence length="122" mass="12857">MIMNRFRRLAAVSVATGALMMAGATSAQAVETWEGCPAGAVCIYPEGAGFNEGRPSHAFFSYGAHNLENQFGIHIVSNNQVDGAKARTCTGFNGTGDCQGFMGPQTFVNKDLTPINSIVLVP</sequence>
<keyword evidence="3" id="KW-1185">Reference proteome</keyword>
<protein>
    <recommendedName>
        <fullName evidence="4">Peptidase inhibitor family I36</fullName>
    </recommendedName>
</protein>
<feature type="signal peptide" evidence="1">
    <location>
        <begin position="1"/>
        <end position="29"/>
    </location>
</feature>
<evidence type="ECO:0008006" key="4">
    <source>
        <dbReference type="Google" id="ProtNLM"/>
    </source>
</evidence>
<dbReference type="EMBL" id="VFPH01000001">
    <property type="protein sequence ID" value="TQM43414.1"/>
    <property type="molecule type" value="Genomic_DNA"/>
</dbReference>
<proteinExistence type="predicted"/>
<keyword evidence="1" id="KW-0732">Signal</keyword>
<reference evidence="2 3" key="1">
    <citation type="submission" date="2019-06" db="EMBL/GenBank/DDBJ databases">
        <title>Sequencing the genomes of 1000 actinobacteria strains.</title>
        <authorList>
            <person name="Klenk H.-P."/>
        </authorList>
    </citation>
    <scope>NUCLEOTIDE SEQUENCE [LARGE SCALE GENOMIC DNA]</scope>
    <source>
        <strain evidence="2 3">DSM 45511</strain>
    </source>
</reference>
<comment type="caution">
    <text evidence="2">The sequence shown here is derived from an EMBL/GenBank/DDBJ whole genome shotgun (WGS) entry which is preliminary data.</text>
</comment>
<name>A0A543GBN1_9PSEU</name>